<sequence length="129" mass="14972">MNSHPCVLAPVLVTWILCMVTARFRIRKSMVLKMVRRALQRSFCGKHTRYTRTAAPAHRSIVQGTLLYDTSQSHCSTRGWTFQEAALNRRRLVFTEDQLYFECRTMNCSESAHYPLGQMHVESKAETFN</sequence>
<proteinExistence type="predicted"/>
<evidence type="ECO:0000256" key="1">
    <source>
        <dbReference type="SAM" id="Phobius"/>
    </source>
</evidence>
<name>A0A7U2IBZ8_PHANO</name>
<protein>
    <submittedName>
        <fullName evidence="2">Uncharacterized protein</fullName>
    </submittedName>
</protein>
<keyword evidence="1" id="KW-1133">Transmembrane helix</keyword>
<dbReference type="VEuPathDB" id="FungiDB:JI435_308460"/>
<dbReference type="PANTHER" id="PTHR33112:SF1">
    <property type="entry name" value="HETEROKARYON INCOMPATIBILITY DOMAIN-CONTAINING PROTEIN"/>
    <property type="match status" value="1"/>
</dbReference>
<dbReference type="AlphaFoldDB" id="A0A7U2IBZ8"/>
<keyword evidence="1" id="KW-0472">Membrane</keyword>
<reference evidence="3" key="1">
    <citation type="journal article" date="2021" name="BMC Genomics">
        <title>Chromosome-level genome assembly and manually-curated proteome of model necrotroph Parastagonospora nodorum Sn15 reveals a genome-wide trove of candidate effector homologs, and redundancy of virulence-related functions within an accessory chromosome.</title>
        <authorList>
            <person name="Bertazzoni S."/>
            <person name="Jones D.A.B."/>
            <person name="Phan H.T."/>
            <person name="Tan K.-C."/>
            <person name="Hane J.K."/>
        </authorList>
    </citation>
    <scope>NUCLEOTIDE SEQUENCE [LARGE SCALE GENOMIC DNA]</scope>
    <source>
        <strain evidence="3">SN15 / ATCC MYA-4574 / FGSC 10173)</strain>
    </source>
</reference>
<gene>
    <name evidence="2" type="ORF">JI435_308460</name>
</gene>
<evidence type="ECO:0000313" key="2">
    <source>
        <dbReference type="EMBL" id="QRD07054.1"/>
    </source>
</evidence>
<dbReference type="EMBL" id="CP069043">
    <property type="protein sequence ID" value="QRD07054.1"/>
    <property type="molecule type" value="Genomic_DNA"/>
</dbReference>
<keyword evidence="3" id="KW-1185">Reference proteome</keyword>
<feature type="transmembrane region" description="Helical" evidence="1">
    <location>
        <begin position="6"/>
        <end position="26"/>
    </location>
</feature>
<evidence type="ECO:0000313" key="3">
    <source>
        <dbReference type="Proteomes" id="UP000663193"/>
    </source>
</evidence>
<organism evidence="2 3">
    <name type="scientific">Phaeosphaeria nodorum (strain SN15 / ATCC MYA-4574 / FGSC 10173)</name>
    <name type="common">Glume blotch fungus</name>
    <name type="synonym">Parastagonospora nodorum</name>
    <dbReference type="NCBI Taxonomy" id="321614"/>
    <lineage>
        <taxon>Eukaryota</taxon>
        <taxon>Fungi</taxon>
        <taxon>Dikarya</taxon>
        <taxon>Ascomycota</taxon>
        <taxon>Pezizomycotina</taxon>
        <taxon>Dothideomycetes</taxon>
        <taxon>Pleosporomycetidae</taxon>
        <taxon>Pleosporales</taxon>
        <taxon>Pleosporineae</taxon>
        <taxon>Phaeosphaeriaceae</taxon>
        <taxon>Parastagonospora</taxon>
    </lineage>
</organism>
<dbReference type="Proteomes" id="UP000663193">
    <property type="component" value="Chromosome 21"/>
</dbReference>
<keyword evidence="1" id="KW-0812">Transmembrane</keyword>
<dbReference type="OrthoDB" id="5428863at2759"/>
<accession>A0A7U2IBZ8</accession>
<dbReference type="PANTHER" id="PTHR33112">
    <property type="entry name" value="DOMAIN PROTEIN, PUTATIVE-RELATED"/>
    <property type="match status" value="1"/>
</dbReference>